<dbReference type="GO" id="GO:0008926">
    <property type="term" value="F:mannitol-1-phosphate 5-dehydrogenase activity"/>
    <property type="evidence" value="ECO:0007669"/>
    <property type="project" value="UniProtKB-EC"/>
</dbReference>
<evidence type="ECO:0000259" key="5">
    <source>
        <dbReference type="Pfam" id="PF08125"/>
    </source>
</evidence>
<dbReference type="STRING" id="1017273.SAMN05443094_106157"/>
<protein>
    <submittedName>
        <fullName evidence="6">Altronate oxidoreductase</fullName>
    </submittedName>
    <submittedName>
        <fullName evidence="7">Tagaturonate reductase</fullName>
    </submittedName>
</protein>
<evidence type="ECO:0000313" key="7">
    <source>
        <dbReference type="EMBL" id="SIR23886.1"/>
    </source>
</evidence>
<evidence type="ECO:0000313" key="9">
    <source>
        <dbReference type="Proteomes" id="UP000215545"/>
    </source>
</evidence>
<dbReference type="EMBL" id="FTLX01000006">
    <property type="protein sequence ID" value="SIR23886.1"/>
    <property type="molecule type" value="Genomic_DNA"/>
</dbReference>
<evidence type="ECO:0000259" key="4">
    <source>
        <dbReference type="Pfam" id="PF01232"/>
    </source>
</evidence>
<evidence type="ECO:0000313" key="8">
    <source>
        <dbReference type="Proteomes" id="UP000186385"/>
    </source>
</evidence>
<dbReference type="RefSeq" id="WP_045852271.1">
    <property type="nucleotide sequence ID" value="NZ_FTLX01000006.1"/>
</dbReference>
<dbReference type="PANTHER" id="PTHR30524">
    <property type="entry name" value="MANNITOL-1-PHOSPHATE 5-DEHYDROGENASE"/>
    <property type="match status" value="1"/>
</dbReference>
<dbReference type="SUPFAM" id="SSF48179">
    <property type="entry name" value="6-phosphogluconate dehydrogenase C-terminal domain-like"/>
    <property type="match status" value="1"/>
</dbReference>
<evidence type="ECO:0000256" key="3">
    <source>
        <dbReference type="ARBA" id="ARBA00048615"/>
    </source>
</evidence>
<comment type="catalytic activity">
    <reaction evidence="3">
        <text>D-mannitol 1-phosphate + NAD(+) = beta-D-fructose 6-phosphate + NADH + H(+)</text>
        <dbReference type="Rhea" id="RHEA:19661"/>
        <dbReference type="ChEBI" id="CHEBI:15378"/>
        <dbReference type="ChEBI" id="CHEBI:57540"/>
        <dbReference type="ChEBI" id="CHEBI:57634"/>
        <dbReference type="ChEBI" id="CHEBI:57945"/>
        <dbReference type="ChEBI" id="CHEBI:61381"/>
        <dbReference type="EC" id="1.1.1.17"/>
    </reaction>
</comment>
<dbReference type="InterPro" id="IPR036291">
    <property type="entry name" value="NAD(P)-bd_dom_sf"/>
</dbReference>
<dbReference type="AlphaFoldDB" id="A0A1N6ZAX6"/>
<dbReference type="SUPFAM" id="SSF51735">
    <property type="entry name" value="NAD(P)-binding Rossmann-fold domains"/>
    <property type="match status" value="1"/>
</dbReference>
<keyword evidence="9" id="KW-1185">Reference proteome</keyword>
<dbReference type="GO" id="GO:0019592">
    <property type="term" value="P:mannitol catabolic process"/>
    <property type="evidence" value="ECO:0007669"/>
    <property type="project" value="TreeGrafter"/>
</dbReference>
<reference evidence="9" key="2">
    <citation type="submission" date="2017-03" db="EMBL/GenBank/DDBJ databases">
        <title>Bacillus sp. V-88(T) DSM27956, whole genome shotgun sequencing project.</title>
        <authorList>
            <person name="Dastager S.G."/>
            <person name="Neurgaonkar P.S."/>
            <person name="Dharne M.S."/>
        </authorList>
    </citation>
    <scope>NUCLEOTIDE SEQUENCE [LARGE SCALE GENOMIC DNA]</scope>
    <source>
        <strain evidence="9">DSM 25145</strain>
    </source>
</reference>
<keyword evidence="2" id="KW-0520">NAD</keyword>
<gene>
    <name evidence="6" type="ORF">B1B05_13320</name>
    <name evidence="7" type="ORF">SAMN05443094_106157</name>
</gene>
<feature type="domain" description="Mannitol dehydrogenase N-terminal" evidence="4">
    <location>
        <begin position="17"/>
        <end position="252"/>
    </location>
</feature>
<feature type="domain" description="Mannitol dehydrogenase C-terminal" evidence="5">
    <location>
        <begin position="272"/>
        <end position="457"/>
    </location>
</feature>
<evidence type="ECO:0000313" key="6">
    <source>
        <dbReference type="EMBL" id="OXS76643.1"/>
    </source>
</evidence>
<dbReference type="Gene3D" id="3.40.50.720">
    <property type="entry name" value="NAD(P)-binding Rossmann-like Domain"/>
    <property type="match status" value="1"/>
</dbReference>
<organism evidence="7 8">
    <name type="scientific">Domibacillus enclensis</name>
    <dbReference type="NCBI Taxonomy" id="1017273"/>
    <lineage>
        <taxon>Bacteria</taxon>
        <taxon>Bacillati</taxon>
        <taxon>Bacillota</taxon>
        <taxon>Bacilli</taxon>
        <taxon>Bacillales</taxon>
        <taxon>Bacillaceae</taxon>
        <taxon>Domibacillus</taxon>
    </lineage>
</organism>
<reference evidence="6" key="3">
    <citation type="submission" date="2017-03" db="EMBL/GenBank/DDBJ databases">
        <authorList>
            <person name="Dastager S.G."/>
            <person name="Neurgaonkar P.S."/>
            <person name="Dharne M.S."/>
        </authorList>
    </citation>
    <scope>NUCLEOTIDE SEQUENCE</scope>
    <source>
        <strain evidence="6">DSM 25145</strain>
    </source>
</reference>
<dbReference type="GO" id="GO:0005829">
    <property type="term" value="C:cytosol"/>
    <property type="evidence" value="ECO:0007669"/>
    <property type="project" value="TreeGrafter"/>
</dbReference>
<evidence type="ECO:0000256" key="1">
    <source>
        <dbReference type="ARBA" id="ARBA00023002"/>
    </source>
</evidence>
<dbReference type="PANTHER" id="PTHR30524:SF0">
    <property type="entry name" value="ALTRONATE OXIDOREDUCTASE-RELATED"/>
    <property type="match status" value="1"/>
</dbReference>
<dbReference type="Proteomes" id="UP000186385">
    <property type="component" value="Unassembled WGS sequence"/>
</dbReference>
<proteinExistence type="predicted"/>
<accession>A0A1N6ZAX6</accession>
<dbReference type="EMBL" id="MWSK01000006">
    <property type="protein sequence ID" value="OXS76643.1"/>
    <property type="molecule type" value="Genomic_DNA"/>
</dbReference>
<dbReference type="InterPro" id="IPR008927">
    <property type="entry name" value="6-PGluconate_DH-like_C_sf"/>
</dbReference>
<dbReference type="OrthoDB" id="9768714at2"/>
<reference evidence="7 8" key="1">
    <citation type="submission" date="2017-01" db="EMBL/GenBank/DDBJ databases">
        <authorList>
            <person name="Mah S.A."/>
            <person name="Swanson W.J."/>
            <person name="Moy G.W."/>
            <person name="Vacquier V.D."/>
        </authorList>
    </citation>
    <scope>NUCLEOTIDE SEQUENCE [LARGE SCALE GENOMIC DNA]</scope>
    <source>
        <strain evidence="7 8">NIO-1016</strain>
    </source>
</reference>
<evidence type="ECO:0000256" key="2">
    <source>
        <dbReference type="ARBA" id="ARBA00023027"/>
    </source>
</evidence>
<dbReference type="InterPro" id="IPR013118">
    <property type="entry name" value="Mannitol_DH_C"/>
</dbReference>
<dbReference type="Proteomes" id="UP000215545">
    <property type="component" value="Unassembled WGS sequence"/>
</dbReference>
<dbReference type="PRINTS" id="PR00084">
    <property type="entry name" value="MTLDHDRGNASE"/>
</dbReference>
<dbReference type="InterPro" id="IPR000669">
    <property type="entry name" value="Mannitol_DH"/>
</dbReference>
<dbReference type="InterPro" id="IPR013328">
    <property type="entry name" value="6PGD_dom2"/>
</dbReference>
<dbReference type="Gene3D" id="1.10.1040.10">
    <property type="entry name" value="N-(1-d-carboxylethyl)-l-norvaline Dehydrogenase, domain 2"/>
    <property type="match status" value="1"/>
</dbReference>
<keyword evidence="1" id="KW-0560">Oxidoreductase</keyword>
<dbReference type="Pfam" id="PF01232">
    <property type="entry name" value="Mannitol_dh"/>
    <property type="match status" value="1"/>
</dbReference>
<dbReference type="Pfam" id="PF08125">
    <property type="entry name" value="Mannitol_dh_C"/>
    <property type="match status" value="1"/>
</dbReference>
<dbReference type="InterPro" id="IPR013131">
    <property type="entry name" value="Mannitol_DH_N"/>
</dbReference>
<name>A0A1N6ZAX6_9BACI</name>
<sequence>MKRLDKTVHKKTGRPEKVLQFGTGNFLRAFTDWMIHRMNAETDFNGSVVVVQSTKRGAAETINEQDGLYTLFLQGLLDGNAVRQHEVIESISRALNVHEEWDEYMALAESADLRFVVSNTTEAGIAFDPKDELDSRPQNSFPGKLTALLYKRFKHFEGDPSKGLIMIPCELIDQNGEALKKIVHRYADEWQLGPVFKHWVEEANTFCNSLVDRIVPGFPKDNVNELENEAGFSDRLMTVGEHYHLWAIEGPEWLEQVFPAHKAGLNVKVVEDLAPYRLSKVYMLNGAHTALTPVALLAGIETVKETVTSEETKAFVEELMFQEIIPSLDLPKEETVAFANDVLSRFANPFIHHYVKSIALNAMPKFKTRNVPVLVKHVEQFGEVPERIALALAAWIHVYKESATDDEQIVAFFRGQWESCDGTEEALRLMTEHVLAYEPLWEQNLNDIPGLTEAVVGFVQGIEQQGVLNMIRKAGVEVERYADHP</sequence>
<dbReference type="NCBIfam" id="NF002969">
    <property type="entry name" value="PRK03643.1"/>
    <property type="match status" value="1"/>
</dbReference>